<evidence type="ECO:0000256" key="1">
    <source>
        <dbReference type="ARBA" id="ARBA00023015"/>
    </source>
</evidence>
<comment type="caution">
    <text evidence="5">The sequence shown here is derived from an EMBL/GenBank/DDBJ whole genome shotgun (WGS) entry which is preliminary data.</text>
</comment>
<organism evidence="5 6">
    <name type="scientific">Ruminococcoides intestinale</name>
    <dbReference type="NCBI Taxonomy" id="3133162"/>
    <lineage>
        <taxon>Bacteria</taxon>
        <taxon>Bacillati</taxon>
        <taxon>Bacillota</taxon>
        <taxon>Clostridia</taxon>
        <taxon>Eubacteriales</taxon>
        <taxon>Oscillospiraceae</taxon>
        <taxon>Ruminococcoides</taxon>
    </lineage>
</organism>
<protein>
    <submittedName>
        <fullName evidence="5">AraC family transcriptional regulator</fullName>
    </submittedName>
</protein>
<dbReference type="Pfam" id="PF12833">
    <property type="entry name" value="HTH_18"/>
    <property type="match status" value="1"/>
</dbReference>
<keyword evidence="6" id="KW-1185">Reference proteome</keyword>
<keyword evidence="2" id="KW-0238">DNA-binding</keyword>
<dbReference type="Pfam" id="PF02311">
    <property type="entry name" value="AraC_binding"/>
    <property type="match status" value="1"/>
</dbReference>
<dbReference type="SUPFAM" id="SSF46689">
    <property type="entry name" value="Homeodomain-like"/>
    <property type="match status" value="2"/>
</dbReference>
<dbReference type="Proteomes" id="UP001490816">
    <property type="component" value="Unassembled WGS sequence"/>
</dbReference>
<dbReference type="PANTHER" id="PTHR43280">
    <property type="entry name" value="ARAC-FAMILY TRANSCRIPTIONAL REGULATOR"/>
    <property type="match status" value="1"/>
</dbReference>
<dbReference type="PANTHER" id="PTHR43280:SF34">
    <property type="entry name" value="ARAC-FAMILY TRANSCRIPTIONAL REGULATOR"/>
    <property type="match status" value="1"/>
</dbReference>
<dbReference type="InterPro" id="IPR018060">
    <property type="entry name" value="HTH_AraC"/>
</dbReference>
<dbReference type="Gene3D" id="2.60.120.10">
    <property type="entry name" value="Jelly Rolls"/>
    <property type="match status" value="1"/>
</dbReference>
<evidence type="ECO:0000313" key="6">
    <source>
        <dbReference type="Proteomes" id="UP001490816"/>
    </source>
</evidence>
<dbReference type="PROSITE" id="PS01124">
    <property type="entry name" value="HTH_ARAC_FAMILY_2"/>
    <property type="match status" value="1"/>
</dbReference>
<reference evidence="5 6" key="1">
    <citation type="submission" date="2024-03" db="EMBL/GenBank/DDBJ databases">
        <title>Human intestinal bacterial collection.</title>
        <authorList>
            <person name="Pauvert C."/>
            <person name="Hitch T.C.A."/>
            <person name="Clavel T."/>
        </authorList>
    </citation>
    <scope>NUCLEOTIDE SEQUENCE [LARGE SCALE GENOMIC DNA]</scope>
    <source>
        <strain evidence="5 6">CLA-JM-H38</strain>
    </source>
</reference>
<dbReference type="InterPro" id="IPR009057">
    <property type="entry name" value="Homeodomain-like_sf"/>
</dbReference>
<dbReference type="Gene3D" id="1.10.10.60">
    <property type="entry name" value="Homeodomain-like"/>
    <property type="match status" value="2"/>
</dbReference>
<dbReference type="RefSeq" id="WP_021883593.1">
    <property type="nucleotide sequence ID" value="NZ_JBBMEZ010000021.1"/>
</dbReference>
<dbReference type="InterPro" id="IPR011051">
    <property type="entry name" value="RmlC_Cupin_sf"/>
</dbReference>
<dbReference type="SMART" id="SM00342">
    <property type="entry name" value="HTH_ARAC"/>
    <property type="match status" value="1"/>
</dbReference>
<dbReference type="SUPFAM" id="SSF51182">
    <property type="entry name" value="RmlC-like cupins"/>
    <property type="match status" value="1"/>
</dbReference>
<sequence length="278" mass="32079">MNYKYEIINYDQNTPAKVMYLNLSSETHKTELHWHREPELVYVIEGQAECPRNGETTLVNEGDFILFNSEDVHLVRPVVGTSVRLVCIQLSFEYMRMFCKSIDSVVFDLSVSPQTKQKLIEVLQEIAETNPNDEYSTLLQIAHVNKIYYLLLKNCTCFKRATNNPIIPRRDFSYAKTAIAYINENYKREIPLNEISSVVNLSPSYFSKYFKSITRVSFSEYLANLRLENAINDMLDKNSTVSAAALENGFANVKSFITQCKKVYGLTPAQYKKKLLNR</sequence>
<dbReference type="InterPro" id="IPR014710">
    <property type="entry name" value="RmlC-like_jellyroll"/>
</dbReference>
<dbReference type="EMBL" id="JBBMEZ010000021">
    <property type="protein sequence ID" value="MEQ2470277.1"/>
    <property type="molecule type" value="Genomic_DNA"/>
</dbReference>
<evidence type="ECO:0000259" key="4">
    <source>
        <dbReference type="PROSITE" id="PS01124"/>
    </source>
</evidence>
<dbReference type="InterPro" id="IPR003313">
    <property type="entry name" value="AraC-bd"/>
</dbReference>
<evidence type="ECO:0000256" key="2">
    <source>
        <dbReference type="ARBA" id="ARBA00023125"/>
    </source>
</evidence>
<name>A0ABV1FA70_9FIRM</name>
<evidence type="ECO:0000313" key="5">
    <source>
        <dbReference type="EMBL" id="MEQ2470277.1"/>
    </source>
</evidence>
<keyword evidence="1" id="KW-0805">Transcription regulation</keyword>
<proteinExistence type="predicted"/>
<feature type="domain" description="HTH araC/xylS-type" evidence="4">
    <location>
        <begin position="176"/>
        <end position="274"/>
    </location>
</feature>
<evidence type="ECO:0000256" key="3">
    <source>
        <dbReference type="ARBA" id="ARBA00023163"/>
    </source>
</evidence>
<gene>
    <name evidence="5" type="ORF">WMO39_08045</name>
</gene>
<accession>A0ABV1FA70</accession>
<keyword evidence="3" id="KW-0804">Transcription</keyword>